<organism evidence="2 3">
    <name type="scientific">Cafeteria roenbergensis</name>
    <name type="common">Marine flagellate</name>
    <dbReference type="NCBI Taxonomy" id="33653"/>
    <lineage>
        <taxon>Eukaryota</taxon>
        <taxon>Sar</taxon>
        <taxon>Stramenopiles</taxon>
        <taxon>Bigyra</taxon>
        <taxon>Opalozoa</taxon>
        <taxon>Bicosoecida</taxon>
        <taxon>Cafeteriaceae</taxon>
        <taxon>Cafeteria</taxon>
    </lineage>
</organism>
<dbReference type="AlphaFoldDB" id="A0A5A8D931"/>
<feature type="compositionally biased region" description="Acidic residues" evidence="1">
    <location>
        <begin position="150"/>
        <end position="160"/>
    </location>
</feature>
<feature type="region of interest" description="Disordered" evidence="1">
    <location>
        <begin position="1"/>
        <end position="28"/>
    </location>
</feature>
<name>A0A5A8D931_CAFRO</name>
<feature type="compositionally biased region" description="Acidic residues" evidence="1">
    <location>
        <begin position="279"/>
        <end position="288"/>
    </location>
</feature>
<comment type="caution">
    <text evidence="2">The sequence shown here is derived from an EMBL/GenBank/DDBJ whole genome shotgun (WGS) entry which is preliminary data.</text>
</comment>
<reference evidence="2 3" key="1">
    <citation type="submission" date="2019-07" db="EMBL/GenBank/DDBJ databases">
        <title>Genomes of Cafeteria roenbergensis.</title>
        <authorList>
            <person name="Fischer M.G."/>
            <person name="Hackl T."/>
            <person name="Roman M."/>
        </authorList>
    </citation>
    <scope>NUCLEOTIDE SEQUENCE [LARGE SCALE GENOMIC DNA]</scope>
    <source>
        <strain evidence="2 3">Cflag</strain>
    </source>
</reference>
<proteinExistence type="predicted"/>
<dbReference type="Proteomes" id="UP000325113">
    <property type="component" value="Unassembled WGS sequence"/>
</dbReference>
<feature type="region of interest" description="Disordered" evidence="1">
    <location>
        <begin position="68"/>
        <end position="93"/>
    </location>
</feature>
<dbReference type="EMBL" id="VLTM01000030">
    <property type="protein sequence ID" value="KAA0162072.1"/>
    <property type="molecule type" value="Genomic_DNA"/>
</dbReference>
<feature type="region of interest" description="Disordered" evidence="1">
    <location>
        <begin position="118"/>
        <end position="174"/>
    </location>
</feature>
<feature type="compositionally biased region" description="Polar residues" evidence="1">
    <location>
        <begin position="1"/>
        <end position="16"/>
    </location>
</feature>
<protein>
    <submittedName>
        <fullName evidence="2">Uncharacterized protein</fullName>
    </submittedName>
</protein>
<sequence length="313" mass="31941">MATDSPGQTGSATNRSFAGEVKPPKAPTKQYSAVRELLMMSDPVVAAAAFPASHCLETFARVLLGRKSSRDRSSSHTRPGEDTIDPPRPARVGAPGAVPVAVWMMSMVVGPAATGATPWPEGGHASSAPRVRFAPGTAGAGSRGLRGADQAEDDADEGAGEEVTARRPLLGGVASDRDYTDGVDVLRDGIDTLLDAELHAAERGERRLSAMQGGFASSLDGDDMVALGAFEGDSDILGAEGLDAALMSAERGGLRAGAARRAAQLGASNASFSAPDDGHNDDEDEELDASMASSVARELAGEGEPTAAATDEA</sequence>
<gene>
    <name evidence="2" type="ORF">FNF31_03483</name>
</gene>
<accession>A0A5A8D931</accession>
<feature type="compositionally biased region" description="Basic and acidic residues" evidence="1">
    <location>
        <begin position="68"/>
        <end position="81"/>
    </location>
</feature>
<evidence type="ECO:0000313" key="2">
    <source>
        <dbReference type="EMBL" id="KAA0162072.1"/>
    </source>
</evidence>
<feature type="region of interest" description="Disordered" evidence="1">
    <location>
        <begin position="265"/>
        <end position="313"/>
    </location>
</feature>
<evidence type="ECO:0000313" key="3">
    <source>
        <dbReference type="Proteomes" id="UP000325113"/>
    </source>
</evidence>
<evidence type="ECO:0000256" key="1">
    <source>
        <dbReference type="SAM" id="MobiDB-lite"/>
    </source>
</evidence>